<dbReference type="EMBL" id="CP098740">
    <property type="protein sequence ID" value="UZK58292.1"/>
    <property type="molecule type" value="Genomic_DNA"/>
</dbReference>
<evidence type="ECO:0000313" key="1">
    <source>
        <dbReference type="EMBL" id="UZK58292.1"/>
    </source>
</evidence>
<accession>A0ABY6Q227</accession>
<organism evidence="1 2">
    <name type="scientific">Streptomyces drozdowiczii</name>
    <dbReference type="NCBI Taxonomy" id="202862"/>
    <lineage>
        <taxon>Bacteria</taxon>
        <taxon>Bacillati</taxon>
        <taxon>Actinomycetota</taxon>
        <taxon>Actinomycetes</taxon>
        <taxon>Kitasatosporales</taxon>
        <taxon>Streptomycetaceae</taxon>
        <taxon>Streptomyces</taxon>
    </lineage>
</organism>
<dbReference type="Proteomes" id="UP001164963">
    <property type="component" value="Chromosome"/>
</dbReference>
<gene>
    <name evidence="1" type="ORF">NEH16_33190</name>
</gene>
<protein>
    <submittedName>
        <fullName evidence="1">Uncharacterized protein</fullName>
    </submittedName>
</protein>
<keyword evidence="2" id="KW-1185">Reference proteome</keyword>
<reference evidence="1" key="1">
    <citation type="journal article" date="2022" name="Front. Microbiol.">
        <title>Mirubactin C rescues the lethal effect of cell wall biosynthesis mutations in Bacillus subtilis.</title>
        <authorList>
            <person name="Kepplinger B."/>
            <person name="Wen X."/>
            <person name="Tyler A.R."/>
            <person name="Kim B.Y."/>
            <person name="Brown J."/>
            <person name="Banks P."/>
            <person name="Dashti Y."/>
            <person name="Mackenzie E.S."/>
            <person name="Wills C."/>
            <person name="Kawai Y."/>
            <person name="Waldron K.J."/>
            <person name="Allenby N.E.E."/>
            <person name="Wu L.J."/>
            <person name="Hall M.J."/>
            <person name="Errington J."/>
        </authorList>
    </citation>
    <scope>NUCLEOTIDE SEQUENCE</scope>
    <source>
        <strain evidence="1">MDA8-470</strain>
    </source>
</reference>
<proteinExistence type="predicted"/>
<name>A0ABY6Q227_9ACTN</name>
<dbReference type="RefSeq" id="WP_265546907.1">
    <property type="nucleotide sequence ID" value="NZ_CP098740.1"/>
</dbReference>
<evidence type="ECO:0000313" key="2">
    <source>
        <dbReference type="Proteomes" id="UP001164963"/>
    </source>
</evidence>
<sequence length="205" mass="22093">MAYQELVVTFGAANHREVNALVQADEDLLQAVVCLLPQVSLAGSAGLHLGHGDHRRRLAEAEGQHVGALYGLIRGLLVAELEDRHTPATHPPVQGSGDDLSEVTVPHRNPGGELVDAEIVSDLRGPQVVEHKRKLAGIEVITCYIVAELVHQLLVAELAGLDEGFVVQLALRLLHRLLLQPLAEHAYPPNSRSSPVLIVTYAARS</sequence>